<keyword evidence="4" id="KW-0233">DNA recombination</keyword>
<dbReference type="InterPro" id="IPR038488">
    <property type="entry name" value="Integrase_DNA-bd_sf"/>
</dbReference>
<dbReference type="Gene3D" id="3.30.160.390">
    <property type="entry name" value="Integrase, DNA-binding domain"/>
    <property type="match status" value="1"/>
</dbReference>
<evidence type="ECO:0000313" key="8">
    <source>
        <dbReference type="EMBL" id="RUM95920.1"/>
    </source>
</evidence>
<feature type="domain" description="Tyr recombinase" evidence="6">
    <location>
        <begin position="215"/>
        <end position="413"/>
    </location>
</feature>
<evidence type="ECO:0000259" key="6">
    <source>
        <dbReference type="PROSITE" id="PS51898"/>
    </source>
</evidence>
<evidence type="ECO:0000313" key="9">
    <source>
        <dbReference type="Proteomes" id="UP000281647"/>
    </source>
</evidence>
<dbReference type="PANTHER" id="PTHR30629">
    <property type="entry name" value="PROPHAGE INTEGRASE"/>
    <property type="match status" value="1"/>
</dbReference>
<name>A0A432V174_9HYPH</name>
<dbReference type="Gene3D" id="1.10.150.130">
    <property type="match status" value="1"/>
</dbReference>
<dbReference type="PROSITE" id="PS51900">
    <property type="entry name" value="CB"/>
    <property type="match status" value="1"/>
</dbReference>
<comment type="caution">
    <text evidence="8">The sequence shown here is derived from an EMBL/GenBank/DDBJ whole genome shotgun (WGS) entry which is preliminary data.</text>
</comment>
<keyword evidence="9" id="KW-1185">Reference proteome</keyword>
<dbReference type="Gene3D" id="1.10.443.10">
    <property type="entry name" value="Intergrase catalytic core"/>
    <property type="match status" value="1"/>
</dbReference>
<protein>
    <submittedName>
        <fullName evidence="8">DUF4102 domain-containing protein</fullName>
    </submittedName>
</protein>
<evidence type="ECO:0000256" key="3">
    <source>
        <dbReference type="ARBA" id="ARBA00023125"/>
    </source>
</evidence>
<dbReference type="RefSeq" id="WP_128628272.1">
    <property type="nucleotide sequence ID" value="NZ_RKST01000027.1"/>
</dbReference>
<feature type="domain" description="Core-binding (CB)" evidence="7">
    <location>
        <begin position="105"/>
        <end position="193"/>
    </location>
</feature>
<evidence type="ECO:0000256" key="1">
    <source>
        <dbReference type="ARBA" id="ARBA00008857"/>
    </source>
</evidence>
<dbReference type="SUPFAM" id="SSF56349">
    <property type="entry name" value="DNA breaking-rejoining enzymes"/>
    <property type="match status" value="1"/>
</dbReference>
<dbReference type="InterPro" id="IPR044068">
    <property type="entry name" value="CB"/>
</dbReference>
<dbReference type="Pfam" id="PF13356">
    <property type="entry name" value="Arm-DNA-bind_3"/>
    <property type="match status" value="1"/>
</dbReference>
<evidence type="ECO:0000256" key="5">
    <source>
        <dbReference type="PROSITE-ProRule" id="PRU01248"/>
    </source>
</evidence>
<dbReference type="InterPro" id="IPR025166">
    <property type="entry name" value="Integrase_DNA_bind_dom"/>
</dbReference>
<sequence length="443" mass="47486">MAKVRISKRTIDSLLNAAAGTIIRDDKLVGFQARKNANGTVSYAFEYRSTKGRGGITRRVTIGREREGGGVLTPDQARTIAEQLAAEVVAGGDPAAGRAKSRQVPTLADFAKEHYDAAAIIAKAQPLSAKLRIGTVRNYQSIMRKHAGPAFGSRKMDAITKADVSRLHAKMAGTPVAANAMLECLRNLYAAAAEAGLIGEGTCPAVGVKMYKKNRRERFLSLAEVERLGAAMIEAETVGLPWELKSKEGAKFVPHGDRRTMVDPDALAALRILVFTGCRLREVLHLRWDQVDLERGIITVHGKTGRRAVMLPAPAALILSQVPRRGSFVFPGRSSTAEKPAPRSNLDSAWIPIRRHAGLDGLRLHDLRHSFASFAAAGGASLPVIGKLLGHSTPAMTQRYAHFADDPVRAVSEKTAATVAAAMGIAGAVEDKGEVVEFRRASA</sequence>
<dbReference type="Pfam" id="PF14659">
    <property type="entry name" value="Phage_int_SAM_3"/>
    <property type="match status" value="1"/>
</dbReference>
<dbReference type="InterPro" id="IPR011010">
    <property type="entry name" value="DNA_brk_join_enz"/>
</dbReference>
<dbReference type="InterPro" id="IPR013762">
    <property type="entry name" value="Integrase-like_cat_sf"/>
</dbReference>
<dbReference type="InterPro" id="IPR004107">
    <property type="entry name" value="Integrase_SAM-like_N"/>
</dbReference>
<dbReference type="CDD" id="cd00796">
    <property type="entry name" value="INT_Rci_Hp1_C"/>
    <property type="match status" value="1"/>
</dbReference>
<dbReference type="PROSITE" id="PS51898">
    <property type="entry name" value="TYR_RECOMBINASE"/>
    <property type="match status" value="1"/>
</dbReference>
<keyword evidence="2" id="KW-0229">DNA integration</keyword>
<keyword evidence="3 5" id="KW-0238">DNA-binding</keyword>
<proteinExistence type="inferred from homology"/>
<dbReference type="Pfam" id="PF00589">
    <property type="entry name" value="Phage_integrase"/>
    <property type="match status" value="1"/>
</dbReference>
<dbReference type="EMBL" id="RKST01000027">
    <property type="protein sequence ID" value="RUM95920.1"/>
    <property type="molecule type" value="Genomic_DNA"/>
</dbReference>
<dbReference type="InterPro" id="IPR050808">
    <property type="entry name" value="Phage_Integrase"/>
</dbReference>
<dbReference type="PANTHER" id="PTHR30629:SF2">
    <property type="entry name" value="PROPHAGE INTEGRASE INTS-RELATED"/>
    <property type="match status" value="1"/>
</dbReference>
<reference evidence="8 9" key="1">
    <citation type="submission" date="2018-11" db="EMBL/GenBank/DDBJ databases">
        <title>Pseudaminobacter arsenicus sp. nov., an arsenic-resistant bacterium isolated from arsenic-rich aquifers.</title>
        <authorList>
            <person name="Mu Y."/>
        </authorList>
    </citation>
    <scope>NUCLEOTIDE SEQUENCE [LARGE SCALE GENOMIC DNA]</scope>
    <source>
        <strain evidence="8 9">CB3</strain>
    </source>
</reference>
<dbReference type="GO" id="GO:0003677">
    <property type="term" value="F:DNA binding"/>
    <property type="evidence" value="ECO:0007669"/>
    <property type="project" value="UniProtKB-UniRule"/>
</dbReference>
<organism evidence="8 9">
    <name type="scientific">Borborobacter arsenicus</name>
    <dbReference type="NCBI Taxonomy" id="1851146"/>
    <lineage>
        <taxon>Bacteria</taxon>
        <taxon>Pseudomonadati</taxon>
        <taxon>Pseudomonadota</taxon>
        <taxon>Alphaproteobacteria</taxon>
        <taxon>Hyphomicrobiales</taxon>
        <taxon>Phyllobacteriaceae</taxon>
        <taxon>Borborobacter</taxon>
    </lineage>
</organism>
<dbReference type="GO" id="GO:0006310">
    <property type="term" value="P:DNA recombination"/>
    <property type="evidence" value="ECO:0007669"/>
    <property type="project" value="UniProtKB-KW"/>
</dbReference>
<dbReference type="InterPro" id="IPR002104">
    <property type="entry name" value="Integrase_catalytic"/>
</dbReference>
<gene>
    <name evidence="8" type="ORF">EET67_20585</name>
</gene>
<comment type="similarity">
    <text evidence="1">Belongs to the 'phage' integrase family.</text>
</comment>
<evidence type="ECO:0000256" key="2">
    <source>
        <dbReference type="ARBA" id="ARBA00022908"/>
    </source>
</evidence>
<evidence type="ECO:0000259" key="7">
    <source>
        <dbReference type="PROSITE" id="PS51900"/>
    </source>
</evidence>
<accession>A0A432V174</accession>
<dbReference type="InterPro" id="IPR010998">
    <property type="entry name" value="Integrase_recombinase_N"/>
</dbReference>
<dbReference type="Proteomes" id="UP000281647">
    <property type="component" value="Unassembled WGS sequence"/>
</dbReference>
<dbReference type="AlphaFoldDB" id="A0A432V174"/>
<dbReference type="OrthoDB" id="7615137at2"/>
<evidence type="ECO:0000256" key="4">
    <source>
        <dbReference type="ARBA" id="ARBA00023172"/>
    </source>
</evidence>
<dbReference type="GO" id="GO:0015074">
    <property type="term" value="P:DNA integration"/>
    <property type="evidence" value="ECO:0007669"/>
    <property type="project" value="UniProtKB-KW"/>
</dbReference>